<keyword evidence="4" id="KW-1185">Reference proteome</keyword>
<dbReference type="KEGG" id="glt:GlitD10_0155"/>
<keyword evidence="1" id="KW-1133">Transmembrane helix</keyword>
<protein>
    <recommendedName>
        <fullName evidence="2">Protein-glutamine gamma-glutamyltransferase-like C-terminal domain-containing protein</fullName>
    </recommendedName>
</protein>
<proteinExistence type="predicted"/>
<name>A0A1J0A942_9CYAN</name>
<dbReference type="AlphaFoldDB" id="A0A1J0A942"/>
<dbReference type="EMBL" id="CP017675">
    <property type="protein sequence ID" value="APB32456.1"/>
    <property type="molecule type" value="Genomic_DNA"/>
</dbReference>
<feature type="domain" description="Protein-glutamine gamma-glutamyltransferase-like C-terminal" evidence="2">
    <location>
        <begin position="119"/>
        <end position="186"/>
    </location>
</feature>
<dbReference type="RefSeq" id="WP_157776125.1">
    <property type="nucleotide sequence ID" value="NZ_CP017675.1"/>
</dbReference>
<keyword evidence="1" id="KW-0472">Membrane</keyword>
<evidence type="ECO:0000313" key="3">
    <source>
        <dbReference type="EMBL" id="APB32456.1"/>
    </source>
</evidence>
<keyword evidence="1" id="KW-0812">Transmembrane</keyword>
<dbReference type="Proteomes" id="UP000180235">
    <property type="component" value="Chromosome"/>
</dbReference>
<organism evidence="3 4">
    <name type="scientific">Gloeomargarita lithophora Alchichica-D10</name>
    <dbReference type="NCBI Taxonomy" id="1188229"/>
    <lineage>
        <taxon>Bacteria</taxon>
        <taxon>Bacillati</taxon>
        <taxon>Cyanobacteriota</taxon>
        <taxon>Cyanophyceae</taxon>
        <taxon>Gloeomargaritales</taxon>
        <taxon>Gloeomargaritaceae</taxon>
        <taxon>Gloeomargarita</taxon>
    </lineage>
</organism>
<dbReference type="Pfam" id="PF13559">
    <property type="entry name" value="DUF4129"/>
    <property type="match status" value="1"/>
</dbReference>
<reference evidence="3 4" key="1">
    <citation type="submission" date="2016-10" db="EMBL/GenBank/DDBJ databases">
        <title>Description of Gloeomargarita lithophora gen. nov., sp. nov., a thylakoid-bearing basal-branching cyanobacterium with intracellular carbonates, and proposal for Gloeomargaritales ord. nov.</title>
        <authorList>
            <person name="Moreira D."/>
            <person name="Tavera R."/>
            <person name="Benzerara K."/>
            <person name="Skouri-Panet F."/>
            <person name="Couradeau E."/>
            <person name="Gerard E."/>
            <person name="Loussert C."/>
            <person name="Novelo E."/>
            <person name="Zivanovic Y."/>
            <person name="Lopez-Garcia P."/>
        </authorList>
    </citation>
    <scope>NUCLEOTIDE SEQUENCE [LARGE SCALE GENOMIC DNA]</scope>
    <source>
        <strain evidence="3 4">D10</strain>
    </source>
</reference>
<evidence type="ECO:0000259" key="2">
    <source>
        <dbReference type="Pfam" id="PF13559"/>
    </source>
</evidence>
<dbReference type="InterPro" id="IPR025403">
    <property type="entry name" value="TgpA-like_C"/>
</dbReference>
<accession>A0A1J0A942</accession>
<evidence type="ECO:0000256" key="1">
    <source>
        <dbReference type="SAM" id="Phobius"/>
    </source>
</evidence>
<feature type="transmembrane region" description="Helical" evidence="1">
    <location>
        <begin position="47"/>
        <end position="66"/>
    </location>
</feature>
<evidence type="ECO:0000313" key="4">
    <source>
        <dbReference type="Proteomes" id="UP000180235"/>
    </source>
</evidence>
<gene>
    <name evidence="3" type="ORF">GlitD10_0155</name>
</gene>
<sequence length="191" mass="22832">MSTTYEQTSFDWQTRLLQQRLQEWWEFTVASLNPNLPSLDGISVPPLYIQILLWLGLAGVGIFLGLRLTRWGQSRPWGRWGWHQRITGIENVQTGDSWLEQAQIWHGQGNNTEAVRCLYFSLLEYLQIRRGISPLASRTDGEYRRLTQHFDFQESYDLFWRGHERICFRQETVSQEQWQTYWQAYQRVVND</sequence>
<dbReference type="OrthoDB" id="462387at2"/>